<evidence type="ECO:0000256" key="1">
    <source>
        <dbReference type="ARBA" id="ARBA00008226"/>
    </source>
</evidence>
<evidence type="ECO:0000256" key="6">
    <source>
        <dbReference type="ARBA" id="ARBA00022917"/>
    </source>
</evidence>
<dbReference type="CDD" id="cd00773">
    <property type="entry name" value="HisRS-like_core"/>
    <property type="match status" value="1"/>
</dbReference>
<reference evidence="12 13" key="1">
    <citation type="submission" date="2019-03" db="EMBL/GenBank/DDBJ databases">
        <title>Genomic Encyclopedia of Type Strains, Phase IV (KMG-IV): sequencing the most valuable type-strain genomes for metagenomic binning, comparative biology and taxonomic classification.</title>
        <authorList>
            <person name="Goeker M."/>
        </authorList>
    </citation>
    <scope>NUCLEOTIDE SEQUENCE [LARGE SCALE GENOMIC DNA]</scope>
    <source>
        <strain evidence="12 13">LX-B</strain>
    </source>
</reference>
<dbReference type="GO" id="GO:0005524">
    <property type="term" value="F:ATP binding"/>
    <property type="evidence" value="ECO:0007669"/>
    <property type="project" value="UniProtKB-UniRule"/>
</dbReference>
<keyword evidence="13" id="KW-1185">Reference proteome</keyword>
<evidence type="ECO:0000256" key="8">
    <source>
        <dbReference type="ARBA" id="ARBA00047639"/>
    </source>
</evidence>
<dbReference type="InterPro" id="IPR045864">
    <property type="entry name" value="aa-tRNA-synth_II/BPL/LPL"/>
</dbReference>
<comment type="subunit">
    <text evidence="9">Homodimer.</text>
</comment>
<organism evidence="12 13">
    <name type="scientific">Hydrogenispora ethanolica</name>
    <dbReference type="NCBI Taxonomy" id="1082276"/>
    <lineage>
        <taxon>Bacteria</taxon>
        <taxon>Bacillati</taxon>
        <taxon>Bacillota</taxon>
        <taxon>Hydrogenispora</taxon>
    </lineage>
</organism>
<dbReference type="Pfam" id="PF03129">
    <property type="entry name" value="HGTP_anticodon"/>
    <property type="match status" value="1"/>
</dbReference>
<dbReference type="GO" id="GO:0140096">
    <property type="term" value="F:catalytic activity, acting on a protein"/>
    <property type="evidence" value="ECO:0007669"/>
    <property type="project" value="UniProtKB-ARBA"/>
</dbReference>
<proteinExistence type="inferred from homology"/>
<dbReference type="InterPro" id="IPR033656">
    <property type="entry name" value="HisRS_anticodon"/>
</dbReference>
<keyword evidence="4 9" id="KW-0547">Nucleotide-binding</keyword>
<evidence type="ECO:0000313" key="12">
    <source>
        <dbReference type="EMBL" id="TCL69314.1"/>
    </source>
</evidence>
<evidence type="ECO:0000256" key="4">
    <source>
        <dbReference type="ARBA" id="ARBA00022741"/>
    </source>
</evidence>
<name>A0A4R1RSG1_HYDET</name>
<comment type="subcellular location">
    <subcellularLocation>
        <location evidence="9">Cytoplasm</location>
    </subcellularLocation>
</comment>
<dbReference type="GO" id="GO:0005737">
    <property type="term" value="C:cytoplasm"/>
    <property type="evidence" value="ECO:0007669"/>
    <property type="project" value="UniProtKB-SubCell"/>
</dbReference>
<dbReference type="InterPro" id="IPR015807">
    <property type="entry name" value="His-tRNA-ligase"/>
</dbReference>
<dbReference type="InterPro" id="IPR041715">
    <property type="entry name" value="HisRS-like_core"/>
</dbReference>
<comment type="catalytic activity">
    <reaction evidence="8 9">
        <text>tRNA(His) + L-histidine + ATP = L-histidyl-tRNA(His) + AMP + diphosphate + H(+)</text>
        <dbReference type="Rhea" id="RHEA:17313"/>
        <dbReference type="Rhea" id="RHEA-COMP:9665"/>
        <dbReference type="Rhea" id="RHEA-COMP:9689"/>
        <dbReference type="ChEBI" id="CHEBI:15378"/>
        <dbReference type="ChEBI" id="CHEBI:30616"/>
        <dbReference type="ChEBI" id="CHEBI:33019"/>
        <dbReference type="ChEBI" id="CHEBI:57595"/>
        <dbReference type="ChEBI" id="CHEBI:78442"/>
        <dbReference type="ChEBI" id="CHEBI:78527"/>
        <dbReference type="ChEBI" id="CHEBI:456215"/>
        <dbReference type="EC" id="6.1.1.21"/>
    </reaction>
</comment>
<feature type="binding site" evidence="10">
    <location>
        <position position="245"/>
    </location>
    <ligand>
        <name>L-histidine</name>
        <dbReference type="ChEBI" id="CHEBI:57595"/>
    </ligand>
</feature>
<evidence type="ECO:0000256" key="2">
    <source>
        <dbReference type="ARBA" id="ARBA00022490"/>
    </source>
</evidence>
<dbReference type="Gene3D" id="3.40.50.800">
    <property type="entry name" value="Anticodon-binding domain"/>
    <property type="match status" value="1"/>
</dbReference>
<dbReference type="PIRSF" id="PIRSF001549">
    <property type="entry name" value="His-tRNA_synth"/>
    <property type="match status" value="1"/>
</dbReference>
<keyword evidence="5 9" id="KW-0067">ATP-binding</keyword>
<comment type="similarity">
    <text evidence="1 9">Belongs to the class-II aminoacyl-tRNA synthetase family.</text>
</comment>
<feature type="binding site" evidence="10">
    <location>
        <begin position="69"/>
        <end position="71"/>
    </location>
    <ligand>
        <name>L-histidine</name>
        <dbReference type="ChEBI" id="CHEBI:57595"/>
    </ligand>
</feature>
<dbReference type="HAMAP" id="MF_00127">
    <property type="entry name" value="His_tRNA_synth"/>
    <property type="match status" value="1"/>
</dbReference>
<dbReference type="InterPro" id="IPR004154">
    <property type="entry name" value="Anticodon-bd"/>
</dbReference>
<dbReference type="Gene3D" id="3.30.930.10">
    <property type="entry name" value="Bira Bifunctional Protein, Domain 2"/>
    <property type="match status" value="1"/>
</dbReference>
<dbReference type="GO" id="GO:0004821">
    <property type="term" value="F:histidine-tRNA ligase activity"/>
    <property type="evidence" value="ECO:0007669"/>
    <property type="project" value="UniProtKB-UniRule"/>
</dbReference>
<dbReference type="PANTHER" id="PTHR43707:SF1">
    <property type="entry name" value="HISTIDINE--TRNA LIGASE, MITOCHONDRIAL-RELATED"/>
    <property type="match status" value="1"/>
</dbReference>
<keyword evidence="6 9" id="KW-0648">Protein biosynthesis</keyword>
<dbReference type="Proteomes" id="UP000295008">
    <property type="component" value="Unassembled WGS sequence"/>
</dbReference>
<evidence type="ECO:0000313" key="13">
    <source>
        <dbReference type="Proteomes" id="UP000295008"/>
    </source>
</evidence>
<feature type="binding site" evidence="10">
    <location>
        <position position="100"/>
    </location>
    <ligand>
        <name>L-histidine</name>
        <dbReference type="ChEBI" id="CHEBI:57595"/>
    </ligand>
</feature>
<comment type="caution">
    <text evidence="12">The sequence shown here is derived from an EMBL/GenBank/DDBJ whole genome shotgun (WGS) entry which is preliminary data.</text>
</comment>
<dbReference type="GO" id="GO:0006427">
    <property type="term" value="P:histidyl-tRNA aminoacylation"/>
    <property type="evidence" value="ECO:0007669"/>
    <property type="project" value="UniProtKB-UniRule"/>
</dbReference>
<dbReference type="PROSITE" id="PS50862">
    <property type="entry name" value="AA_TRNA_LIGASE_II"/>
    <property type="match status" value="1"/>
</dbReference>
<feature type="binding site" evidence="10">
    <location>
        <position position="114"/>
    </location>
    <ligand>
        <name>L-histidine</name>
        <dbReference type="ChEBI" id="CHEBI:57595"/>
    </ligand>
</feature>
<feature type="domain" description="Aminoacyl-transfer RNA synthetases class-II family profile" evidence="11">
    <location>
        <begin position="1"/>
        <end position="332"/>
    </location>
</feature>
<dbReference type="InterPro" id="IPR006195">
    <property type="entry name" value="aa-tRNA-synth_II"/>
</dbReference>
<protein>
    <recommendedName>
        <fullName evidence="9">Histidine--tRNA ligase</fullName>
        <ecNumber evidence="9">6.1.1.21</ecNumber>
    </recommendedName>
    <alternativeName>
        <fullName evidence="9">Histidyl-tRNA synthetase</fullName>
        <shortName evidence="9">HisRS</shortName>
    </alternativeName>
</protein>
<evidence type="ECO:0000256" key="3">
    <source>
        <dbReference type="ARBA" id="ARBA00022598"/>
    </source>
</evidence>
<evidence type="ECO:0000256" key="9">
    <source>
        <dbReference type="HAMAP-Rule" id="MF_00127"/>
    </source>
</evidence>
<accession>A0A4R1RSG1</accession>
<dbReference type="EC" id="6.1.1.21" evidence="9"/>
<dbReference type="InterPro" id="IPR036621">
    <property type="entry name" value="Anticodon-bd_dom_sf"/>
</dbReference>
<feature type="binding site" evidence="10">
    <location>
        <position position="118"/>
    </location>
    <ligand>
        <name>L-histidine</name>
        <dbReference type="ChEBI" id="CHEBI:57595"/>
    </ligand>
</feature>
<dbReference type="Pfam" id="PF13393">
    <property type="entry name" value="tRNA-synt_His"/>
    <property type="match status" value="2"/>
</dbReference>
<evidence type="ECO:0000256" key="7">
    <source>
        <dbReference type="ARBA" id="ARBA00023146"/>
    </source>
</evidence>
<dbReference type="CDD" id="cd00859">
    <property type="entry name" value="HisRS_anticodon"/>
    <property type="match status" value="1"/>
</dbReference>
<keyword evidence="7 9" id="KW-0030">Aminoacyl-tRNA synthetase</keyword>
<sequence>MPDEAAAWRYLEGMVHRIFREYGYGELRTPIFEHTELFQRGIGETTDIVEKEMFTFTDRGERSITLRPEGTASIVRAYLEHNLAAAGGVAKLYYYGPMFRCEAPQAGRFRQFSQFGVEALGSSDPRVDAEVIALAVNIYRRLGISDLEININSIGCPTCRPLYRERLLEHLRPHVAEMCPNCQRRLERNPLRLLDCKNENCKRLTDNIPLITETLCSDCGGHFQQLMQYLDGIGVRYRINPRLVRGFDYYTKTVFEVVAGDLGAQNALCGGGRYDGLIEECGGPPTPGIGFAAGMERLMMVLKSRNLLPQVKEKPQLYLAPLGMEARQALFPIMIQLREAGWIVETDLLGRSLKAQLKSADKLGVPLVGVLGEDELRNGQILIRHMDTSQQELVPITDLVAILKKKFQPSAEFHE</sequence>
<gene>
    <name evidence="9" type="primary">hisS</name>
    <name evidence="12" type="ORF">EDC14_101211</name>
</gene>
<dbReference type="EMBL" id="SLUN01000012">
    <property type="protein sequence ID" value="TCL69314.1"/>
    <property type="molecule type" value="Genomic_DNA"/>
</dbReference>
<dbReference type="GO" id="GO:0016740">
    <property type="term" value="F:transferase activity"/>
    <property type="evidence" value="ECO:0007669"/>
    <property type="project" value="UniProtKB-ARBA"/>
</dbReference>
<dbReference type="AlphaFoldDB" id="A0A4R1RSG1"/>
<dbReference type="PANTHER" id="PTHR43707">
    <property type="entry name" value="HISTIDYL-TRNA SYNTHETASE"/>
    <property type="match status" value="1"/>
</dbReference>
<evidence type="ECO:0000259" key="11">
    <source>
        <dbReference type="PROSITE" id="PS50862"/>
    </source>
</evidence>
<dbReference type="SUPFAM" id="SSF52954">
    <property type="entry name" value="Class II aaRS ABD-related"/>
    <property type="match status" value="1"/>
</dbReference>
<evidence type="ECO:0000256" key="5">
    <source>
        <dbReference type="ARBA" id="ARBA00022840"/>
    </source>
</evidence>
<dbReference type="InterPro" id="IPR004516">
    <property type="entry name" value="HisRS/HisZ"/>
</dbReference>
<keyword evidence="2 9" id="KW-0963">Cytoplasm</keyword>
<keyword evidence="3 9" id="KW-0436">Ligase</keyword>
<evidence type="ECO:0000256" key="10">
    <source>
        <dbReference type="PIRSR" id="PIRSR001549-1"/>
    </source>
</evidence>
<feature type="binding site" evidence="10">
    <location>
        <begin position="249"/>
        <end position="250"/>
    </location>
    <ligand>
        <name>L-histidine</name>
        <dbReference type="ChEBI" id="CHEBI:57595"/>
    </ligand>
</feature>
<dbReference type="SUPFAM" id="SSF55681">
    <property type="entry name" value="Class II aaRS and biotin synthetases"/>
    <property type="match status" value="1"/>
</dbReference>
<dbReference type="NCBIfam" id="TIGR00442">
    <property type="entry name" value="hisS"/>
    <property type="match status" value="1"/>
</dbReference>